<keyword evidence="8" id="KW-0539">Nucleus</keyword>
<dbReference type="Pfam" id="PF26054">
    <property type="entry name" value="PHD_G2E3"/>
    <property type="match status" value="1"/>
</dbReference>
<evidence type="ECO:0000256" key="1">
    <source>
        <dbReference type="ARBA" id="ARBA00004123"/>
    </source>
</evidence>
<dbReference type="AlphaFoldDB" id="A0A0K8URD7"/>
<dbReference type="PANTHER" id="PTHR12420:SF42">
    <property type="entry name" value="G2_M PHASE-SPECIFIC E3 UBIQUITIN-PROTEIN LIGASE"/>
    <property type="match status" value="1"/>
</dbReference>
<protein>
    <submittedName>
        <fullName evidence="13">G2/M phase-specific E3 ubiquitin-protein ligase</fullName>
    </submittedName>
</protein>
<dbReference type="InterPro" id="IPR011011">
    <property type="entry name" value="Znf_FYVE_PHD"/>
</dbReference>
<keyword evidence="7" id="KW-0862">Zinc</keyword>
<dbReference type="CDD" id="cd15669">
    <property type="entry name" value="ePHD_PHF7_G2E3_like"/>
    <property type="match status" value="1"/>
</dbReference>
<dbReference type="SUPFAM" id="SSF57903">
    <property type="entry name" value="FYVE/PHD zinc finger"/>
    <property type="match status" value="1"/>
</dbReference>
<evidence type="ECO:0000256" key="8">
    <source>
        <dbReference type="ARBA" id="ARBA00023242"/>
    </source>
</evidence>
<keyword evidence="4" id="KW-0479">Metal-binding</keyword>
<accession>A0A0K8URD7</accession>
<feature type="domain" description="PHD-type" evidence="12">
    <location>
        <begin position="1"/>
        <end position="115"/>
    </location>
</feature>
<dbReference type="GO" id="GO:0005634">
    <property type="term" value="C:nucleus"/>
    <property type="evidence" value="ECO:0007669"/>
    <property type="project" value="TreeGrafter"/>
</dbReference>
<evidence type="ECO:0000256" key="6">
    <source>
        <dbReference type="ARBA" id="ARBA00022786"/>
    </source>
</evidence>
<evidence type="ECO:0000313" key="13">
    <source>
        <dbReference type="EMBL" id="JAI29234.1"/>
    </source>
</evidence>
<gene>
    <name evidence="13" type="primary">G2E3_1</name>
    <name evidence="13" type="ORF">c0_g1_i2</name>
</gene>
<dbReference type="GO" id="GO:0008270">
    <property type="term" value="F:zinc ion binding"/>
    <property type="evidence" value="ECO:0007669"/>
    <property type="project" value="UniProtKB-KW"/>
</dbReference>
<evidence type="ECO:0000256" key="7">
    <source>
        <dbReference type="ARBA" id="ARBA00022833"/>
    </source>
</evidence>
<feature type="compositionally biased region" description="Basic residues" evidence="10">
    <location>
        <begin position="681"/>
        <end position="691"/>
    </location>
</feature>
<feature type="domain" description="RING-type" evidence="11">
    <location>
        <begin position="128"/>
        <end position="180"/>
    </location>
</feature>
<evidence type="ECO:0000259" key="11">
    <source>
        <dbReference type="PROSITE" id="PS50089"/>
    </source>
</evidence>
<feature type="region of interest" description="Disordered" evidence="10">
    <location>
        <begin position="629"/>
        <end position="693"/>
    </location>
</feature>
<dbReference type="InterPro" id="IPR001841">
    <property type="entry name" value="Znf_RING"/>
</dbReference>
<dbReference type="OrthoDB" id="512616at2759"/>
<evidence type="ECO:0000256" key="9">
    <source>
        <dbReference type="PROSITE-ProRule" id="PRU00175"/>
    </source>
</evidence>
<evidence type="ECO:0000256" key="5">
    <source>
        <dbReference type="ARBA" id="ARBA00022771"/>
    </source>
</evidence>
<reference evidence="13" key="1">
    <citation type="submission" date="2015-06" db="EMBL/GenBank/DDBJ databases">
        <authorList>
            <person name="Hoefler B.C."/>
            <person name="Straight P.D."/>
        </authorList>
    </citation>
    <scope>NUCLEOTIDE SEQUENCE</scope>
</reference>
<dbReference type="EMBL" id="GDHF01023080">
    <property type="protein sequence ID" value="JAI29234.1"/>
    <property type="molecule type" value="Transcribed_RNA"/>
</dbReference>
<dbReference type="Gene3D" id="3.30.40.10">
    <property type="entry name" value="Zinc/RING finger domain, C3HC4 (zinc finger)"/>
    <property type="match status" value="3"/>
</dbReference>
<evidence type="ECO:0000256" key="2">
    <source>
        <dbReference type="ARBA" id="ARBA00004906"/>
    </source>
</evidence>
<evidence type="ECO:0000256" key="10">
    <source>
        <dbReference type="SAM" id="MobiDB-lite"/>
    </source>
</evidence>
<evidence type="ECO:0000259" key="12">
    <source>
        <dbReference type="PROSITE" id="PS51805"/>
    </source>
</evidence>
<keyword evidence="5 9" id="KW-0863">Zinc-finger</keyword>
<organism evidence="13">
    <name type="scientific">Bactrocera latifrons</name>
    <name type="common">Malaysian fruit fly</name>
    <name type="synonym">Chaetodacus latifrons</name>
    <dbReference type="NCBI Taxonomy" id="174628"/>
    <lineage>
        <taxon>Eukaryota</taxon>
        <taxon>Metazoa</taxon>
        <taxon>Ecdysozoa</taxon>
        <taxon>Arthropoda</taxon>
        <taxon>Hexapoda</taxon>
        <taxon>Insecta</taxon>
        <taxon>Pterygota</taxon>
        <taxon>Neoptera</taxon>
        <taxon>Endopterygota</taxon>
        <taxon>Diptera</taxon>
        <taxon>Brachycera</taxon>
        <taxon>Muscomorpha</taxon>
        <taxon>Tephritoidea</taxon>
        <taxon>Tephritidae</taxon>
        <taxon>Bactrocera</taxon>
        <taxon>Bactrocera</taxon>
    </lineage>
</organism>
<keyword evidence="6" id="KW-0833">Ubl conjugation pathway</keyword>
<proteinExistence type="predicted"/>
<name>A0A0K8URD7_BACLA</name>
<feature type="compositionally biased region" description="Polar residues" evidence="10">
    <location>
        <begin position="656"/>
        <end position="671"/>
    </location>
</feature>
<dbReference type="PANTHER" id="PTHR12420">
    <property type="entry name" value="PHD FINGER PROTEIN"/>
    <property type="match status" value="1"/>
</dbReference>
<dbReference type="PROSITE" id="PS50089">
    <property type="entry name" value="ZF_RING_2"/>
    <property type="match status" value="1"/>
</dbReference>
<sequence length="841" mass="95096">MKCELCGSSRRDSIKYGEFLTKKGKGVHTNCLYLSSGIIQNGKDEEGILGFLPKDIAAEKKRVSTVRCCYCGEVMANIGCCERRCRLNFHMICGIENGAMNQFVNSFRSFCHRHVRKVNYRPKKDDECCICFEKIFNESTRFSAVNMIRAPCCRNGWFHKYCLQQFAKNAGYFFKCPLCNDSTDFKRNMSLSGIFVQNKDAEWEMVPNAYAELLERPSVCAAEPCHNTKGRGQAQNSNNPFIYCVTCGSVAMHLHCTPQRSHTFECDNCKSILHANSGLEAMETHRHFIVATDGDDADKSEDNNSDIDVCGSISEDEVDNVIIQRAYIENENSTHIIKLDDGLNYSDDTTIECQMQLAYLCSADERLVDVVEEQENVIIMQDADEHKVLDVNATIVDAAINSAENQDSEENYALNISCVAQRTRRKYVTTYIPACEDQIDEDNKSTASYKSSECCQVFEYDDGNDVANDNTKNHVCSTEQTNEKIKNPLDISCIANRTRRRSMKKIEVKSEEKNICEDNDTYEYISLSSHNSYQPSQSSTFFKSECYENENGQQIGNGDNHGNSLMTYFYQLLNEVKSNPQTKHTQTENSNVENVDEIEVKSDPLNTSCIAKRTRRRLSSVNLIDTIKEKGEEAQDAESTTNSVTSSQDSDKSSLYFGSTTEHQTAANTETHCPDTDTASKVKRTHSRKRSRDSVIENANVDAQTNTICKNRALTPNGIRPASSNVLTSPAFTRAHRRYLPSRRFIESADMYKTHKSLLGRSPVTKYENWSNIKESSEAYFTPNFMRVNGKLKSALKESAQQQQNPRQIAAAQTHFSRSYQLLLECNENHYASTSANAQRV</sequence>
<comment type="pathway">
    <text evidence="2">Protein modification; protein ubiquitination.</text>
</comment>
<dbReference type="InterPro" id="IPR034732">
    <property type="entry name" value="EPHD"/>
</dbReference>
<evidence type="ECO:0000256" key="3">
    <source>
        <dbReference type="ARBA" id="ARBA00022679"/>
    </source>
</evidence>
<dbReference type="PROSITE" id="PS51805">
    <property type="entry name" value="EPHD"/>
    <property type="match status" value="1"/>
</dbReference>
<dbReference type="InterPro" id="IPR042013">
    <property type="entry name" value="PHF7/G2E3_ePHD"/>
</dbReference>
<evidence type="ECO:0000256" key="4">
    <source>
        <dbReference type="ARBA" id="ARBA00022723"/>
    </source>
</evidence>
<dbReference type="Pfam" id="PF13771">
    <property type="entry name" value="zf-HC5HC2H"/>
    <property type="match status" value="1"/>
</dbReference>
<dbReference type="InterPro" id="IPR013083">
    <property type="entry name" value="Znf_RING/FYVE/PHD"/>
</dbReference>
<comment type="subcellular location">
    <subcellularLocation>
        <location evidence="1">Nucleus</location>
    </subcellularLocation>
</comment>
<dbReference type="InterPro" id="IPR051188">
    <property type="entry name" value="PHD-type_Zinc_Finger"/>
</dbReference>
<dbReference type="InterPro" id="IPR059102">
    <property type="entry name" value="PHD_PHF7/G2E3-like"/>
</dbReference>
<keyword evidence="3" id="KW-0808">Transferase</keyword>